<protein>
    <recommendedName>
        <fullName evidence="6">O-fucosyltransferase family protein</fullName>
    </recommendedName>
</protein>
<dbReference type="Pfam" id="PF10250">
    <property type="entry name" value="O-FucT"/>
    <property type="match status" value="1"/>
</dbReference>
<dbReference type="InterPro" id="IPR019378">
    <property type="entry name" value="GDP-Fuc_O-FucTrfase"/>
</dbReference>
<keyword evidence="9" id="KW-1185">Reference proteome</keyword>
<evidence type="ECO:0000256" key="2">
    <source>
        <dbReference type="ARBA" id="ARBA00022676"/>
    </source>
</evidence>
<sequence length="499" mass="55881">MNNKWKRKHFSNTQPPILRSPLLTISLLTVLLLILLFFFTSNRFSTSPLSGSRSSQSTLLNPLCSSTLTPNSLGIAKFIWYAPHSGFSNQLSEFKNAVLMSAILNRTLIVPPILDHHAVALGSCPKFRVLSPNDLRFAVWNHTIQLLWDQRYVSMADIIDLSELIANSGLEVIDFRVFISIWCGVQIDSLCSRDLETFSAISESLQQCGSLLSGYNGNINNCLYASGEDCTNTVWTYQKDEEDGSLDVFQPDEQIKKKKKISFVRRRRDVYQTFGPGSKAESAQVLALGSMFTAPYKGSESHIDVHEAPKDQRIQSLIEKVEYLPFISEIVAAGKKFALQTIRAPFLCAQLRLVDGQFKNHWETTFQRLRQELEPLKQKGPLPIHVFVMTDLPATNWSGSYLGDVSKDSKTYKLFMLREDDHLLQATAKKINDAERGIILHSSLKHLGASGKRCAPRILPDVLLYVEETICSCASLGFVGTAGSTIAESITVMRKQHVC</sequence>
<evidence type="ECO:0000256" key="1">
    <source>
        <dbReference type="ARBA" id="ARBA00007737"/>
    </source>
</evidence>
<evidence type="ECO:0000256" key="7">
    <source>
        <dbReference type="SAM" id="Phobius"/>
    </source>
</evidence>
<dbReference type="AlphaFoldDB" id="A0AAV3PU68"/>
<evidence type="ECO:0000256" key="4">
    <source>
        <dbReference type="ARBA" id="ARBA00023253"/>
    </source>
</evidence>
<accession>A0AAV3PU68</accession>
<dbReference type="Proteomes" id="UP001454036">
    <property type="component" value="Unassembled WGS sequence"/>
</dbReference>
<keyword evidence="2" id="KW-0328">Glycosyltransferase</keyword>
<evidence type="ECO:0000313" key="8">
    <source>
        <dbReference type="EMBL" id="GAA0155230.1"/>
    </source>
</evidence>
<keyword evidence="7" id="KW-0472">Membrane</keyword>
<name>A0AAV3PU68_LITER</name>
<evidence type="ECO:0000256" key="6">
    <source>
        <dbReference type="ARBA" id="ARBA00030350"/>
    </source>
</evidence>
<evidence type="ECO:0000256" key="3">
    <source>
        <dbReference type="ARBA" id="ARBA00022679"/>
    </source>
</evidence>
<organism evidence="8 9">
    <name type="scientific">Lithospermum erythrorhizon</name>
    <name type="common">Purple gromwell</name>
    <name type="synonym">Lithospermum officinale var. erythrorhizon</name>
    <dbReference type="NCBI Taxonomy" id="34254"/>
    <lineage>
        <taxon>Eukaryota</taxon>
        <taxon>Viridiplantae</taxon>
        <taxon>Streptophyta</taxon>
        <taxon>Embryophyta</taxon>
        <taxon>Tracheophyta</taxon>
        <taxon>Spermatophyta</taxon>
        <taxon>Magnoliopsida</taxon>
        <taxon>eudicotyledons</taxon>
        <taxon>Gunneridae</taxon>
        <taxon>Pentapetalae</taxon>
        <taxon>asterids</taxon>
        <taxon>lamiids</taxon>
        <taxon>Boraginales</taxon>
        <taxon>Boraginaceae</taxon>
        <taxon>Boraginoideae</taxon>
        <taxon>Lithospermeae</taxon>
        <taxon>Lithospermum</taxon>
    </lineage>
</organism>
<gene>
    <name evidence="8" type="ORF">LIER_13002</name>
</gene>
<keyword evidence="5" id="KW-0119">Carbohydrate metabolism</keyword>
<keyword evidence="3" id="KW-0808">Transferase</keyword>
<dbReference type="PANTHER" id="PTHR36050:SF1">
    <property type="entry name" value="O-FUCOSYLTRANSFERASE 30"/>
    <property type="match status" value="1"/>
</dbReference>
<reference evidence="8 9" key="1">
    <citation type="submission" date="2024-01" db="EMBL/GenBank/DDBJ databases">
        <title>The complete chloroplast genome sequence of Lithospermum erythrorhizon: insights into the phylogenetic relationship among Boraginaceae species and the maternal lineages of purple gromwells.</title>
        <authorList>
            <person name="Okada T."/>
            <person name="Watanabe K."/>
        </authorList>
    </citation>
    <scope>NUCLEOTIDE SEQUENCE [LARGE SCALE GENOMIC DNA]</scope>
</reference>
<comment type="similarity">
    <text evidence="1">Belongs to the glycosyltransferase GT106 family.</text>
</comment>
<proteinExistence type="inferred from homology"/>
<dbReference type="EMBL" id="BAABME010002573">
    <property type="protein sequence ID" value="GAA0155230.1"/>
    <property type="molecule type" value="Genomic_DNA"/>
</dbReference>
<keyword evidence="4" id="KW-0294">Fucose metabolism</keyword>
<keyword evidence="7" id="KW-1133">Transmembrane helix</keyword>
<dbReference type="GO" id="GO:0016757">
    <property type="term" value="F:glycosyltransferase activity"/>
    <property type="evidence" value="ECO:0007669"/>
    <property type="project" value="UniProtKB-KW"/>
</dbReference>
<keyword evidence="7" id="KW-0812">Transmembrane</keyword>
<evidence type="ECO:0000256" key="5">
    <source>
        <dbReference type="ARBA" id="ARBA00023277"/>
    </source>
</evidence>
<feature type="transmembrane region" description="Helical" evidence="7">
    <location>
        <begin position="21"/>
        <end position="39"/>
    </location>
</feature>
<comment type="caution">
    <text evidence="8">The sequence shown here is derived from an EMBL/GenBank/DDBJ whole genome shotgun (WGS) entry which is preliminary data.</text>
</comment>
<dbReference type="PANTHER" id="PTHR36050">
    <property type="entry name" value="O-FUCOSYLTRANSFERASE 30"/>
    <property type="match status" value="1"/>
</dbReference>
<dbReference type="GO" id="GO:0006004">
    <property type="term" value="P:fucose metabolic process"/>
    <property type="evidence" value="ECO:0007669"/>
    <property type="project" value="UniProtKB-KW"/>
</dbReference>
<evidence type="ECO:0000313" key="9">
    <source>
        <dbReference type="Proteomes" id="UP001454036"/>
    </source>
</evidence>